<name>A0A1G8V7G0_9STAP</name>
<protein>
    <submittedName>
        <fullName evidence="3">Uncharacterized SAM-binding protein YcdF, DUF218 family</fullName>
    </submittedName>
</protein>
<organism evidence="3 4">
    <name type="scientific">Jeotgalicoccus aerolatus</name>
    <dbReference type="NCBI Taxonomy" id="709510"/>
    <lineage>
        <taxon>Bacteria</taxon>
        <taxon>Bacillati</taxon>
        <taxon>Bacillota</taxon>
        <taxon>Bacilli</taxon>
        <taxon>Bacillales</taxon>
        <taxon>Staphylococcaceae</taxon>
        <taxon>Jeotgalicoccus</taxon>
    </lineage>
</organism>
<gene>
    <name evidence="3" type="ORF">SAMN05216187_101240</name>
</gene>
<keyword evidence="1" id="KW-0812">Transmembrane</keyword>
<evidence type="ECO:0000313" key="4">
    <source>
        <dbReference type="Proteomes" id="UP000242700"/>
    </source>
</evidence>
<evidence type="ECO:0000313" key="3">
    <source>
        <dbReference type="EMBL" id="SDJ62011.1"/>
    </source>
</evidence>
<dbReference type="InterPro" id="IPR051599">
    <property type="entry name" value="Cell_Envelope_Assoc"/>
</dbReference>
<accession>A0A1G8V7G0</accession>
<sequence length="214" mass="24321">MRIKREYCAFCKIFVKGYMKIRIAGIIFCIALMLVVTSVIDSFNHSDTDTPEKADVIIMLGGGDAGRMEKAAELYHAGYADYVMITPENADIYPQSTEFALELGIAEDAIIEEYKATSTYTNAVESLNIMDDYGFNSALVVTSDYHLKRSKLIYDRVGDGQYDLKYIAALGAGGEKWNERSYADRIWFSEFYKLWGYRLGLYNFIDVPEEETDL</sequence>
<evidence type="ECO:0000259" key="2">
    <source>
        <dbReference type="Pfam" id="PF02698"/>
    </source>
</evidence>
<keyword evidence="1" id="KW-1133">Transmembrane helix</keyword>
<feature type="transmembrane region" description="Helical" evidence="1">
    <location>
        <begin position="21"/>
        <end position="40"/>
    </location>
</feature>
<dbReference type="PANTHER" id="PTHR30336">
    <property type="entry name" value="INNER MEMBRANE PROTEIN, PROBABLE PERMEASE"/>
    <property type="match status" value="1"/>
</dbReference>
<evidence type="ECO:0000256" key="1">
    <source>
        <dbReference type="SAM" id="Phobius"/>
    </source>
</evidence>
<dbReference type="EMBL" id="FNFI01000001">
    <property type="protein sequence ID" value="SDJ62011.1"/>
    <property type="molecule type" value="Genomic_DNA"/>
</dbReference>
<dbReference type="CDD" id="cd06259">
    <property type="entry name" value="YdcF-like"/>
    <property type="match status" value="1"/>
</dbReference>
<keyword evidence="1" id="KW-0472">Membrane</keyword>
<dbReference type="GO" id="GO:0005886">
    <property type="term" value="C:plasma membrane"/>
    <property type="evidence" value="ECO:0007669"/>
    <property type="project" value="TreeGrafter"/>
</dbReference>
<dbReference type="Pfam" id="PF02698">
    <property type="entry name" value="DUF218"/>
    <property type="match status" value="1"/>
</dbReference>
<dbReference type="PANTHER" id="PTHR30336:SF20">
    <property type="entry name" value="DUF218 DOMAIN-CONTAINING PROTEIN"/>
    <property type="match status" value="1"/>
</dbReference>
<dbReference type="InterPro" id="IPR003848">
    <property type="entry name" value="DUF218"/>
</dbReference>
<feature type="domain" description="DUF218" evidence="2">
    <location>
        <begin position="55"/>
        <end position="158"/>
    </location>
</feature>
<dbReference type="InterPro" id="IPR014729">
    <property type="entry name" value="Rossmann-like_a/b/a_fold"/>
</dbReference>
<dbReference type="Gene3D" id="3.40.50.620">
    <property type="entry name" value="HUPs"/>
    <property type="match status" value="1"/>
</dbReference>
<dbReference type="STRING" id="586411.SAMN05216187_101240"/>
<proteinExistence type="predicted"/>
<dbReference type="AlphaFoldDB" id="A0A1G8V7G0"/>
<dbReference type="Proteomes" id="UP000242700">
    <property type="component" value="Unassembled WGS sequence"/>
</dbReference>
<reference evidence="4" key="1">
    <citation type="submission" date="2016-10" db="EMBL/GenBank/DDBJ databases">
        <authorList>
            <person name="Varghese N."/>
            <person name="Submissions S."/>
        </authorList>
    </citation>
    <scope>NUCLEOTIDE SEQUENCE [LARGE SCALE GENOMIC DNA]</scope>
    <source>
        <strain evidence="4">CGMCC 1.8911</strain>
    </source>
</reference>